<dbReference type="PROSITE" id="PS50181">
    <property type="entry name" value="FBOX"/>
    <property type="match status" value="1"/>
</dbReference>
<proteinExistence type="predicted"/>
<evidence type="ECO:0000313" key="3">
    <source>
        <dbReference type="Proteomes" id="UP000008068"/>
    </source>
</evidence>
<dbReference type="InterPro" id="IPR012885">
    <property type="entry name" value="F-box_Sdz-33"/>
</dbReference>
<dbReference type="EMBL" id="GL379789">
    <property type="protein sequence ID" value="EGT45826.1"/>
    <property type="molecule type" value="Genomic_DNA"/>
</dbReference>
<dbReference type="OrthoDB" id="5909005at2759"/>
<name>G0MC26_CAEBE</name>
<dbReference type="InterPro" id="IPR053222">
    <property type="entry name" value="Zygotic_Embryogenesis-Asso"/>
</dbReference>
<keyword evidence="3" id="KW-1185">Reference proteome</keyword>
<accession>G0MC26</accession>
<dbReference type="Pfam" id="PF07735">
    <property type="entry name" value="FBA_2"/>
    <property type="match status" value="1"/>
</dbReference>
<reference evidence="3" key="1">
    <citation type="submission" date="2011-07" db="EMBL/GenBank/DDBJ databases">
        <authorList>
            <consortium name="Caenorhabditis brenneri Sequencing and Analysis Consortium"/>
            <person name="Wilson R.K."/>
        </authorList>
    </citation>
    <scope>NUCLEOTIDE SEQUENCE [LARGE SCALE GENOMIC DNA]</scope>
    <source>
        <strain evidence="3">PB2801</strain>
    </source>
</reference>
<dbReference type="InParanoid" id="G0MC26"/>
<evidence type="ECO:0000259" key="1">
    <source>
        <dbReference type="PROSITE" id="PS50181"/>
    </source>
</evidence>
<evidence type="ECO:0000313" key="2">
    <source>
        <dbReference type="EMBL" id="EGT45826.1"/>
    </source>
</evidence>
<dbReference type="PANTHER" id="PTHR22899:SF0">
    <property type="entry name" value="F-BOX ASSOCIATED DOMAIN-CONTAINING PROTEIN-RELATED"/>
    <property type="match status" value="1"/>
</dbReference>
<sequence length="345" mass="40785">MSDNNLSTFPLLQLPIEAQKHVVRLMDKLHQLTLSTFNDNTKQLVTSSGLTCAHFYVSLFPTIKMTIQFCVDSVINLEFETELIDDEYRRLNQSAITARYDTHLKNPDNDEVHVWDKESFVVRDWIQYFLRVLNRTHIDSVLNCVFFYEIMDIRRTFETFSVHRLQTGLFSTHILTLLENLPPVNHVDFSEPIADEEFRKILVQNYDALVPYESQKITLDHLLSCNCAHLETSYRGLTPKDLNQFLKIRMNGTLCTRLRYLQVNLWPKSNNNNNNNDFTQIMKDINYQTSNENRVFEFFREYRTLPTPRNVFRGMNINRMDGTEATLVVSLNEINHMRFEMFIWS</sequence>
<dbReference type="FunCoup" id="G0MC26">
    <property type="interactions" value="14"/>
</dbReference>
<organism evidence="3">
    <name type="scientific">Caenorhabditis brenneri</name>
    <name type="common">Nematode worm</name>
    <dbReference type="NCBI Taxonomy" id="135651"/>
    <lineage>
        <taxon>Eukaryota</taxon>
        <taxon>Metazoa</taxon>
        <taxon>Ecdysozoa</taxon>
        <taxon>Nematoda</taxon>
        <taxon>Chromadorea</taxon>
        <taxon>Rhabditida</taxon>
        <taxon>Rhabditina</taxon>
        <taxon>Rhabditomorpha</taxon>
        <taxon>Rhabditoidea</taxon>
        <taxon>Rhabditidae</taxon>
        <taxon>Peloderinae</taxon>
        <taxon>Caenorhabditis</taxon>
    </lineage>
</organism>
<dbReference type="InterPro" id="IPR001810">
    <property type="entry name" value="F-box_dom"/>
</dbReference>
<gene>
    <name evidence="2" type="ORF">CAEBREN_16612</name>
</gene>
<protein>
    <recommendedName>
        <fullName evidence="1">F-box domain-containing protein</fullName>
    </recommendedName>
</protein>
<feature type="domain" description="F-box" evidence="1">
    <location>
        <begin position="8"/>
        <end position="59"/>
    </location>
</feature>
<dbReference type="HOGENOM" id="CLU_028840_1_3_1"/>
<dbReference type="PANTHER" id="PTHR22899">
    <property type="entry name" value="CYCLIN-RELATED F-BOX FAMILY"/>
    <property type="match status" value="1"/>
</dbReference>
<dbReference type="Proteomes" id="UP000008068">
    <property type="component" value="Unassembled WGS sequence"/>
</dbReference>
<dbReference type="AlphaFoldDB" id="G0MC26"/>